<gene>
    <name evidence="1" type="ORF">IAC10_14340</name>
</gene>
<protein>
    <submittedName>
        <fullName evidence="1">Uncharacterized protein</fullName>
    </submittedName>
</protein>
<evidence type="ECO:0000313" key="2">
    <source>
        <dbReference type="Proteomes" id="UP000823928"/>
    </source>
</evidence>
<reference evidence="1" key="2">
    <citation type="journal article" date="2021" name="PeerJ">
        <title>Extensive microbial diversity within the chicken gut microbiome revealed by metagenomics and culture.</title>
        <authorList>
            <person name="Gilroy R."/>
            <person name="Ravi A."/>
            <person name="Getino M."/>
            <person name="Pursley I."/>
            <person name="Horton D.L."/>
            <person name="Alikhan N.F."/>
            <person name="Baker D."/>
            <person name="Gharbi K."/>
            <person name="Hall N."/>
            <person name="Watson M."/>
            <person name="Adriaenssens E.M."/>
            <person name="Foster-Nyarko E."/>
            <person name="Jarju S."/>
            <person name="Secka A."/>
            <person name="Antonio M."/>
            <person name="Oren A."/>
            <person name="Chaudhuri R.R."/>
            <person name="La Ragione R."/>
            <person name="Hildebrand F."/>
            <person name="Pallen M.J."/>
        </authorList>
    </citation>
    <scope>NUCLEOTIDE SEQUENCE</scope>
    <source>
        <strain evidence="1">6276</strain>
    </source>
</reference>
<dbReference type="EMBL" id="DVIU01000292">
    <property type="protein sequence ID" value="HIS37779.1"/>
    <property type="molecule type" value="Genomic_DNA"/>
</dbReference>
<reference evidence="1" key="1">
    <citation type="submission" date="2020-10" db="EMBL/GenBank/DDBJ databases">
        <authorList>
            <person name="Gilroy R."/>
        </authorList>
    </citation>
    <scope>NUCLEOTIDE SEQUENCE</scope>
    <source>
        <strain evidence="1">6276</strain>
    </source>
</reference>
<name>A0A9D1F1L4_9BACT</name>
<dbReference type="AlphaFoldDB" id="A0A9D1F1L4"/>
<accession>A0A9D1F1L4</accession>
<proteinExistence type="predicted"/>
<evidence type="ECO:0000313" key="1">
    <source>
        <dbReference type="EMBL" id="HIS37779.1"/>
    </source>
</evidence>
<organism evidence="1 2">
    <name type="scientific">Candidatus Scatousia excrementigallinarum</name>
    <dbReference type="NCBI Taxonomy" id="2840935"/>
    <lineage>
        <taxon>Bacteria</taxon>
        <taxon>Candidatus Scatousia</taxon>
    </lineage>
</organism>
<sequence length="79" mass="9469">MMNYDTNYKKFIKQLLKEKLALDEIKKLSTSDYVASITKDGIVDECRLPRYTVKLNDETVYYVYEKPEKQGSFWDIFKK</sequence>
<comment type="caution">
    <text evidence="1">The sequence shown here is derived from an EMBL/GenBank/DDBJ whole genome shotgun (WGS) entry which is preliminary data.</text>
</comment>
<dbReference type="Proteomes" id="UP000823928">
    <property type="component" value="Unassembled WGS sequence"/>
</dbReference>